<dbReference type="AlphaFoldDB" id="A0A2T2WVJ8"/>
<dbReference type="GO" id="GO:1990189">
    <property type="term" value="F:protein N-terminal-serine acetyltransferase activity"/>
    <property type="evidence" value="ECO:0007669"/>
    <property type="project" value="TreeGrafter"/>
</dbReference>
<gene>
    <name evidence="2" type="ORF">C7B43_14260</name>
</gene>
<feature type="domain" description="N-acetyltransferase" evidence="1">
    <location>
        <begin position="28"/>
        <end position="187"/>
    </location>
</feature>
<organism evidence="2 3">
    <name type="scientific">Sulfobacillus benefaciens</name>
    <dbReference type="NCBI Taxonomy" id="453960"/>
    <lineage>
        <taxon>Bacteria</taxon>
        <taxon>Bacillati</taxon>
        <taxon>Bacillota</taxon>
        <taxon>Clostridia</taxon>
        <taxon>Eubacteriales</taxon>
        <taxon>Clostridiales Family XVII. Incertae Sedis</taxon>
        <taxon>Sulfobacillus</taxon>
    </lineage>
</organism>
<dbReference type="InterPro" id="IPR000182">
    <property type="entry name" value="GNAT_dom"/>
</dbReference>
<dbReference type="PANTHER" id="PTHR43441:SF3">
    <property type="entry name" value="ACETYLTRANSFERASE"/>
    <property type="match status" value="1"/>
</dbReference>
<dbReference type="EMBL" id="PXYT01000038">
    <property type="protein sequence ID" value="PSR26264.1"/>
    <property type="molecule type" value="Genomic_DNA"/>
</dbReference>
<dbReference type="InterPro" id="IPR016181">
    <property type="entry name" value="Acyl_CoA_acyltransferase"/>
</dbReference>
<dbReference type="PANTHER" id="PTHR43441">
    <property type="entry name" value="RIBOSOMAL-PROTEIN-SERINE ACETYLTRANSFERASE"/>
    <property type="match status" value="1"/>
</dbReference>
<protein>
    <submittedName>
        <fullName evidence="2">GNAT family N-acetyltransferase</fullName>
    </submittedName>
</protein>
<dbReference type="PROSITE" id="PS51186">
    <property type="entry name" value="GNAT"/>
    <property type="match status" value="1"/>
</dbReference>
<accession>A0A2T2WVJ8</accession>
<evidence type="ECO:0000313" key="3">
    <source>
        <dbReference type="Proteomes" id="UP000242699"/>
    </source>
</evidence>
<evidence type="ECO:0000259" key="1">
    <source>
        <dbReference type="PROSITE" id="PS51186"/>
    </source>
</evidence>
<dbReference type="SUPFAM" id="SSF55729">
    <property type="entry name" value="Acyl-CoA N-acyltransferases (Nat)"/>
    <property type="match status" value="1"/>
</dbReference>
<name>A0A2T2WVJ8_9FIRM</name>
<reference evidence="2 3" key="1">
    <citation type="journal article" date="2014" name="BMC Genomics">
        <title>Comparison of environmental and isolate Sulfobacillus genomes reveals diverse carbon, sulfur, nitrogen, and hydrogen metabolisms.</title>
        <authorList>
            <person name="Justice N.B."/>
            <person name="Norman A."/>
            <person name="Brown C.T."/>
            <person name="Singh A."/>
            <person name="Thomas B.C."/>
            <person name="Banfield J.F."/>
        </authorList>
    </citation>
    <scope>NUCLEOTIDE SEQUENCE [LARGE SCALE GENOMIC DNA]</scope>
    <source>
        <strain evidence="2">AMDSBA1</strain>
    </source>
</reference>
<keyword evidence="2" id="KW-0808">Transferase</keyword>
<evidence type="ECO:0000313" key="2">
    <source>
        <dbReference type="EMBL" id="PSR26264.1"/>
    </source>
</evidence>
<dbReference type="Pfam" id="PF13302">
    <property type="entry name" value="Acetyltransf_3"/>
    <property type="match status" value="1"/>
</dbReference>
<sequence length="197" mass="22828">MIPILRDFPHEFETERLLLRCPLPGDGPRVNEAIWESQESLKQWMPFAVNLPSVEQSEENVRRAHARFLLREDLRLHMFRRDTGRFVGSTGLHRMNWEVGRFEIGYWARSSESGKGLVTEAVNGIVQFASDYLDAQRIEIRCDSRNDRSRKVAERAGFYLEAVLLQDEPGVDGVPRDTLIYVRLRLRDGSWGYPTPP</sequence>
<dbReference type="InterPro" id="IPR051908">
    <property type="entry name" value="Ribosomal_N-acetyltransferase"/>
</dbReference>
<dbReference type="Gene3D" id="3.40.630.30">
    <property type="match status" value="1"/>
</dbReference>
<proteinExistence type="predicted"/>
<dbReference type="GO" id="GO:0008999">
    <property type="term" value="F:protein-N-terminal-alanine acetyltransferase activity"/>
    <property type="evidence" value="ECO:0007669"/>
    <property type="project" value="TreeGrafter"/>
</dbReference>
<dbReference type="Proteomes" id="UP000242699">
    <property type="component" value="Unassembled WGS sequence"/>
</dbReference>
<dbReference type="GO" id="GO:0005737">
    <property type="term" value="C:cytoplasm"/>
    <property type="evidence" value="ECO:0007669"/>
    <property type="project" value="TreeGrafter"/>
</dbReference>
<comment type="caution">
    <text evidence="2">The sequence shown here is derived from an EMBL/GenBank/DDBJ whole genome shotgun (WGS) entry which is preliminary data.</text>
</comment>